<accession>A0ABP5IYD0</accession>
<evidence type="ECO:0000313" key="14">
    <source>
        <dbReference type="Proteomes" id="UP001500166"/>
    </source>
</evidence>
<sequence>MPDQSPQDRLTGTLLDHRYRIQQRLATGGTASVYVGLDERLDRNVALKIIHPHFVDDPRFVERAQREAKAAARLQHPNVVAVLDQGQTADGVVYLVLEYVDGPTLRHVIARESPMTARRTLDLLIPVLRGLAHAHRSGMVHRDIKPENVLLTAGEDVKVADFGLMRAVDEHTSTSTILGTVAYAAPELVGHESVDQRCDVYAVGIMTYEMLTGSRPYTGTALQVANAHVSRDVPAPSRISSGIPDSLDEFVLRCTARNQDARPADAAALLDLALAIHRSLPPVNDPVSLNQPTHVIPASDETQALPHSGQANVPNDAETTVLSAQPQRASLTEPISGSEVRDAATRAVPAAGILPKYDLDATQTVAMTAAGSTAHRTPEQPRVTLNPQPQPLHLAIGAVVFVLLLALAGFLGWWLASGPGTTANTVPDVSGIPVAHAERTLGAAGISNVGVHTMTNAQIPAGSVISTDPGESAQVRGIEQVVLLVSEGPAQLDVPQFQGMTLDDARNAISQAGFAVGGIQTQFSDQPEGTVLQQVPAAGSKAEEGTAVDLNVATASPPEQVPNVVGQNVDSARESLEELGFTVEVNRPVGSTLDRVVHQRKDGDTVILTVL</sequence>
<feature type="domain" description="PASTA" evidence="12">
    <location>
        <begin position="420"/>
        <end position="487"/>
    </location>
</feature>
<gene>
    <name evidence="13" type="primary">pknB_1</name>
    <name evidence="13" type="ORF">GCM10009824_00470</name>
</gene>
<dbReference type="PANTHER" id="PTHR43289:SF34">
    <property type="entry name" value="SERINE_THREONINE-PROTEIN KINASE YBDM-RELATED"/>
    <property type="match status" value="1"/>
</dbReference>
<evidence type="ECO:0000256" key="6">
    <source>
        <dbReference type="ARBA" id="ARBA00022840"/>
    </source>
</evidence>
<keyword evidence="10" id="KW-0812">Transmembrane</keyword>
<dbReference type="InterPro" id="IPR005543">
    <property type="entry name" value="PASTA_dom"/>
</dbReference>
<evidence type="ECO:0000256" key="8">
    <source>
        <dbReference type="ARBA" id="ARBA00048679"/>
    </source>
</evidence>
<evidence type="ECO:0000256" key="4">
    <source>
        <dbReference type="ARBA" id="ARBA00022741"/>
    </source>
</evidence>
<evidence type="ECO:0000256" key="7">
    <source>
        <dbReference type="ARBA" id="ARBA00047899"/>
    </source>
</evidence>
<dbReference type="CDD" id="cd06577">
    <property type="entry name" value="PASTA_pknB"/>
    <property type="match status" value="3"/>
</dbReference>
<feature type="domain" description="Protein kinase" evidence="11">
    <location>
        <begin position="19"/>
        <end position="280"/>
    </location>
</feature>
<evidence type="ECO:0000256" key="2">
    <source>
        <dbReference type="ARBA" id="ARBA00022527"/>
    </source>
</evidence>
<evidence type="ECO:0000256" key="1">
    <source>
        <dbReference type="ARBA" id="ARBA00012513"/>
    </source>
</evidence>
<dbReference type="CDD" id="cd14014">
    <property type="entry name" value="STKc_PknB_like"/>
    <property type="match status" value="1"/>
</dbReference>
<feature type="domain" description="PASTA" evidence="12">
    <location>
        <begin position="555"/>
        <end position="611"/>
    </location>
</feature>
<dbReference type="PROSITE" id="PS50011">
    <property type="entry name" value="PROTEIN_KINASE_DOM"/>
    <property type="match status" value="1"/>
</dbReference>
<feature type="region of interest" description="Disordered" evidence="9">
    <location>
        <begin position="323"/>
        <end position="342"/>
    </location>
</feature>
<dbReference type="EMBL" id="BAAAQA010000001">
    <property type="protein sequence ID" value="GAA2107746.1"/>
    <property type="molecule type" value="Genomic_DNA"/>
</dbReference>
<dbReference type="Gene3D" id="1.10.510.10">
    <property type="entry name" value="Transferase(Phosphotransferase) domain 1"/>
    <property type="match status" value="1"/>
</dbReference>
<evidence type="ECO:0000256" key="9">
    <source>
        <dbReference type="SAM" id="MobiDB-lite"/>
    </source>
</evidence>
<evidence type="ECO:0000256" key="5">
    <source>
        <dbReference type="ARBA" id="ARBA00022777"/>
    </source>
</evidence>
<dbReference type="PROSITE" id="PS51178">
    <property type="entry name" value="PASTA"/>
    <property type="match status" value="3"/>
</dbReference>
<dbReference type="Pfam" id="PF00069">
    <property type="entry name" value="Pkinase"/>
    <property type="match status" value="1"/>
</dbReference>
<dbReference type="InterPro" id="IPR008271">
    <property type="entry name" value="Ser/Thr_kinase_AS"/>
</dbReference>
<keyword evidence="6" id="KW-0067">ATP-binding</keyword>
<dbReference type="PANTHER" id="PTHR43289">
    <property type="entry name" value="MITOGEN-ACTIVATED PROTEIN KINASE KINASE KINASE 20-RELATED"/>
    <property type="match status" value="1"/>
</dbReference>
<dbReference type="SMART" id="SM00220">
    <property type="entry name" value="S_TKc"/>
    <property type="match status" value="1"/>
</dbReference>
<dbReference type="NCBIfam" id="NF033483">
    <property type="entry name" value="PknB_PASTA_kin"/>
    <property type="match status" value="1"/>
</dbReference>
<evidence type="ECO:0000259" key="12">
    <source>
        <dbReference type="PROSITE" id="PS51178"/>
    </source>
</evidence>
<comment type="caution">
    <text evidence="13">The sequence shown here is derived from an EMBL/GenBank/DDBJ whole genome shotgun (WGS) entry which is preliminary data.</text>
</comment>
<organism evidence="13 14">
    <name type="scientific">Kocuria atrinae</name>
    <dbReference type="NCBI Taxonomy" id="592377"/>
    <lineage>
        <taxon>Bacteria</taxon>
        <taxon>Bacillati</taxon>
        <taxon>Actinomycetota</taxon>
        <taxon>Actinomycetes</taxon>
        <taxon>Micrococcales</taxon>
        <taxon>Micrococcaceae</taxon>
        <taxon>Kocuria</taxon>
    </lineage>
</organism>
<proteinExistence type="predicted"/>
<keyword evidence="14" id="KW-1185">Reference proteome</keyword>
<dbReference type="GO" id="GO:0016301">
    <property type="term" value="F:kinase activity"/>
    <property type="evidence" value="ECO:0007669"/>
    <property type="project" value="UniProtKB-KW"/>
</dbReference>
<dbReference type="InterPro" id="IPR000719">
    <property type="entry name" value="Prot_kinase_dom"/>
</dbReference>
<comment type="catalytic activity">
    <reaction evidence="8">
        <text>L-seryl-[protein] + ATP = O-phospho-L-seryl-[protein] + ADP + H(+)</text>
        <dbReference type="Rhea" id="RHEA:17989"/>
        <dbReference type="Rhea" id="RHEA-COMP:9863"/>
        <dbReference type="Rhea" id="RHEA-COMP:11604"/>
        <dbReference type="ChEBI" id="CHEBI:15378"/>
        <dbReference type="ChEBI" id="CHEBI:29999"/>
        <dbReference type="ChEBI" id="CHEBI:30616"/>
        <dbReference type="ChEBI" id="CHEBI:83421"/>
        <dbReference type="ChEBI" id="CHEBI:456216"/>
        <dbReference type="EC" id="2.7.11.1"/>
    </reaction>
</comment>
<dbReference type="Proteomes" id="UP001500166">
    <property type="component" value="Unassembled WGS sequence"/>
</dbReference>
<dbReference type="PROSITE" id="PS00108">
    <property type="entry name" value="PROTEIN_KINASE_ST"/>
    <property type="match status" value="1"/>
</dbReference>
<evidence type="ECO:0000313" key="13">
    <source>
        <dbReference type="EMBL" id="GAA2107746.1"/>
    </source>
</evidence>
<reference evidence="14" key="1">
    <citation type="journal article" date="2019" name="Int. J. Syst. Evol. Microbiol.">
        <title>The Global Catalogue of Microorganisms (GCM) 10K type strain sequencing project: providing services to taxonomists for standard genome sequencing and annotation.</title>
        <authorList>
            <consortium name="The Broad Institute Genomics Platform"/>
            <consortium name="The Broad Institute Genome Sequencing Center for Infectious Disease"/>
            <person name="Wu L."/>
            <person name="Ma J."/>
        </authorList>
    </citation>
    <scope>NUCLEOTIDE SEQUENCE [LARGE SCALE GENOMIC DNA]</scope>
    <source>
        <strain evidence="14">JCM 15914</strain>
    </source>
</reference>
<evidence type="ECO:0000256" key="10">
    <source>
        <dbReference type="SAM" id="Phobius"/>
    </source>
</evidence>
<dbReference type="SUPFAM" id="SSF56112">
    <property type="entry name" value="Protein kinase-like (PK-like)"/>
    <property type="match status" value="1"/>
</dbReference>
<dbReference type="Pfam" id="PF03793">
    <property type="entry name" value="PASTA"/>
    <property type="match status" value="3"/>
</dbReference>
<keyword evidence="3" id="KW-0808">Transferase</keyword>
<dbReference type="Gene3D" id="3.30.10.20">
    <property type="match status" value="3"/>
</dbReference>
<keyword evidence="5 13" id="KW-0418">Kinase</keyword>
<dbReference type="SMART" id="SM00740">
    <property type="entry name" value="PASTA"/>
    <property type="match status" value="3"/>
</dbReference>
<feature type="compositionally biased region" description="Polar residues" evidence="9">
    <location>
        <begin position="323"/>
        <end position="335"/>
    </location>
</feature>
<keyword evidence="2" id="KW-0723">Serine/threonine-protein kinase</keyword>
<evidence type="ECO:0000259" key="11">
    <source>
        <dbReference type="PROSITE" id="PS50011"/>
    </source>
</evidence>
<evidence type="ECO:0000256" key="3">
    <source>
        <dbReference type="ARBA" id="ARBA00022679"/>
    </source>
</evidence>
<comment type="catalytic activity">
    <reaction evidence="7">
        <text>L-threonyl-[protein] + ATP = O-phospho-L-threonyl-[protein] + ADP + H(+)</text>
        <dbReference type="Rhea" id="RHEA:46608"/>
        <dbReference type="Rhea" id="RHEA-COMP:11060"/>
        <dbReference type="Rhea" id="RHEA-COMP:11605"/>
        <dbReference type="ChEBI" id="CHEBI:15378"/>
        <dbReference type="ChEBI" id="CHEBI:30013"/>
        <dbReference type="ChEBI" id="CHEBI:30616"/>
        <dbReference type="ChEBI" id="CHEBI:61977"/>
        <dbReference type="ChEBI" id="CHEBI:456216"/>
        <dbReference type="EC" id="2.7.11.1"/>
    </reaction>
</comment>
<keyword evidence="10" id="KW-0472">Membrane</keyword>
<protein>
    <recommendedName>
        <fullName evidence="1">non-specific serine/threonine protein kinase</fullName>
        <ecNumber evidence="1">2.7.11.1</ecNumber>
    </recommendedName>
</protein>
<dbReference type="RefSeq" id="WP_344223069.1">
    <property type="nucleotide sequence ID" value="NZ_BAAAQA010000001.1"/>
</dbReference>
<name>A0ABP5IYD0_9MICC</name>
<dbReference type="EC" id="2.7.11.1" evidence="1"/>
<keyword evidence="10" id="KW-1133">Transmembrane helix</keyword>
<feature type="transmembrane region" description="Helical" evidence="10">
    <location>
        <begin position="392"/>
        <end position="416"/>
    </location>
</feature>
<dbReference type="InterPro" id="IPR011009">
    <property type="entry name" value="Kinase-like_dom_sf"/>
</dbReference>
<dbReference type="Gene3D" id="3.30.200.20">
    <property type="entry name" value="Phosphorylase Kinase, domain 1"/>
    <property type="match status" value="1"/>
</dbReference>
<keyword evidence="4" id="KW-0547">Nucleotide-binding</keyword>
<feature type="domain" description="PASTA" evidence="12">
    <location>
        <begin position="488"/>
        <end position="554"/>
    </location>
</feature>